<name>A0A1M4VMS4_9CLOT</name>
<dbReference type="OrthoDB" id="9789943at2"/>
<sequence>MTFIVVIVSLVLCLIIGEKYSEKAFNSLIIKRVVNKNKIFPGENIEITMTLENNKIIPIPFLLIEEQMPKGIYKVDDIDTIKRGEFNYYSSYLNILGKERIKRKYKISCDYRGVYYIQNINISFGDIFGLTTQQKEKENFLEIVVYPKLNSIKKFNMASNSLMGENLIKRWIFEDQLYIKGIREYNLNDRLKDIHWNSSLRMNKLMVKNYDFTSNKSVVFIINTQTQKDYLIGNKKENIDKEIEFVASISEMLVKEGIPVGVWTNSDIISYYNSVKSECQLTTNLNFILEFCGRIANNPNVTIDRYINKMKKTMSRETVYIFVTSYIDSVTASTMINLNKKGIVIKLIDLSQNGELTLQGIEKIHLKWEV</sequence>
<dbReference type="Pfam" id="PF01882">
    <property type="entry name" value="DUF58"/>
    <property type="match status" value="1"/>
</dbReference>
<evidence type="ECO:0000313" key="3">
    <source>
        <dbReference type="Proteomes" id="UP000184035"/>
    </source>
</evidence>
<dbReference type="PANTHER" id="PTHR34351:SF2">
    <property type="entry name" value="DUF58 DOMAIN-CONTAINING PROTEIN"/>
    <property type="match status" value="1"/>
</dbReference>
<dbReference type="AlphaFoldDB" id="A0A1M4VMS4"/>
<dbReference type="EMBL" id="FQVM01000008">
    <property type="protein sequence ID" value="SHE70299.1"/>
    <property type="molecule type" value="Genomic_DNA"/>
</dbReference>
<dbReference type="Proteomes" id="UP000184035">
    <property type="component" value="Unassembled WGS sequence"/>
</dbReference>
<protein>
    <submittedName>
        <fullName evidence="2">Uncharacterized conserved protein, DUF58 family, contains vWF domain</fullName>
    </submittedName>
</protein>
<keyword evidence="3" id="KW-1185">Reference proteome</keyword>
<reference evidence="2 3" key="1">
    <citation type="submission" date="2016-11" db="EMBL/GenBank/DDBJ databases">
        <authorList>
            <person name="Jaros S."/>
            <person name="Januszkiewicz K."/>
            <person name="Wedrychowicz H."/>
        </authorList>
    </citation>
    <scope>NUCLEOTIDE SEQUENCE [LARGE SCALE GENOMIC DNA]</scope>
    <source>
        <strain evidence="2 3">DSM 2631</strain>
    </source>
</reference>
<dbReference type="InterPro" id="IPR002881">
    <property type="entry name" value="DUF58"/>
</dbReference>
<dbReference type="RefSeq" id="WP_072894795.1">
    <property type="nucleotide sequence ID" value="NZ_FQVM01000008.1"/>
</dbReference>
<evidence type="ECO:0000259" key="1">
    <source>
        <dbReference type="Pfam" id="PF01882"/>
    </source>
</evidence>
<gene>
    <name evidence="2" type="ORF">SAMN05443638_10860</name>
</gene>
<evidence type="ECO:0000313" key="2">
    <source>
        <dbReference type="EMBL" id="SHE70299.1"/>
    </source>
</evidence>
<dbReference type="STRING" id="1533.SAMN05443638_10860"/>
<accession>A0A1M4VMS4</accession>
<feature type="domain" description="DUF58" evidence="1">
    <location>
        <begin position="182"/>
        <end position="349"/>
    </location>
</feature>
<proteinExistence type="predicted"/>
<organism evidence="2 3">
    <name type="scientific">Clostridium fallax</name>
    <dbReference type="NCBI Taxonomy" id="1533"/>
    <lineage>
        <taxon>Bacteria</taxon>
        <taxon>Bacillati</taxon>
        <taxon>Bacillota</taxon>
        <taxon>Clostridia</taxon>
        <taxon>Eubacteriales</taxon>
        <taxon>Clostridiaceae</taxon>
        <taxon>Clostridium</taxon>
    </lineage>
</organism>
<dbReference type="PANTHER" id="PTHR34351">
    <property type="entry name" value="SLR1927 PROTEIN-RELATED"/>
    <property type="match status" value="1"/>
</dbReference>